<keyword evidence="5 9" id="KW-1133">Transmembrane helix</keyword>
<keyword evidence="2 9" id="KW-0812">Transmembrane</keyword>
<feature type="transmembrane region" description="Helical" evidence="9">
    <location>
        <begin position="231"/>
        <end position="256"/>
    </location>
</feature>
<evidence type="ECO:0000259" key="10">
    <source>
        <dbReference type="PROSITE" id="PS51845"/>
    </source>
</evidence>
<protein>
    <submittedName>
        <fullName evidence="11">3-cyclic-nucleotide phosphodiesterase</fullName>
    </submittedName>
</protein>
<feature type="binding site" evidence="8">
    <location>
        <position position="468"/>
    </location>
    <ligand>
        <name>Zn(2+)</name>
        <dbReference type="ChEBI" id="CHEBI:29105"/>
        <label>1</label>
    </ligand>
</feature>
<dbReference type="AlphaFoldDB" id="A0A061RJA6"/>
<name>A0A061RJA6_9CHLO</name>
<organism evidence="11">
    <name type="scientific">Tetraselmis sp. GSL018</name>
    <dbReference type="NCBI Taxonomy" id="582737"/>
    <lineage>
        <taxon>Eukaryota</taxon>
        <taxon>Viridiplantae</taxon>
        <taxon>Chlorophyta</taxon>
        <taxon>core chlorophytes</taxon>
        <taxon>Chlorodendrophyceae</taxon>
        <taxon>Chlorodendrales</taxon>
        <taxon>Chlorodendraceae</taxon>
        <taxon>Tetraselmis</taxon>
    </lineage>
</organism>
<dbReference type="Gene3D" id="1.10.1300.10">
    <property type="entry name" value="3'5'-cyclic nucleotide phosphodiesterase, catalytic domain"/>
    <property type="match status" value="1"/>
</dbReference>
<evidence type="ECO:0000256" key="9">
    <source>
        <dbReference type="SAM" id="Phobius"/>
    </source>
</evidence>
<sequence length="694" mass="77497">MGLDVHSFSWFIAGTTVEKILSVINSDSTRFTPNLFRGLTSVELPFMEEKAKLLDQVHMSNFKPDEIQKQLLDLDGNPAPAKDTSGMMDKISGGVDNMETLYMYDAVWAAAAAYARVQGTNTSDGDSGRGSFGSRFMQALVNGTSFQGLSGLVEFDKHGDRKASGKMKGVVMNLQPDGKLGYTGLVVGHVDSHALEPEHVVDLNTRPGDVLMWPNGDYFPKVPSDGTASRFPWRMIVASVSACLAVLVLLSLCFVLRIWKLQRKVNALVDEGTARLDLESPLHKILDFLKRYDSRGKVPTREEAKELHDLVLANSNNLQAPDLTSQLKKTQVYSKGVATYILDFINATWRDDNSSQSSEHFPPDMNGCTFSTVEHTTVEEPNMVMKPCEISVPQELQSRIGSDFFLDTVSDESLLARCQSPMGAICLQSLEALGLSSLMPTKGVDKLAEFVLHIEGGYPDTLYHCKLHGADVTHRLVTILNRTGIAQAINEQDWVLNVAMLIAGAVHDYRHPQVNNNFLVQQESSMALQFNDQAVAENFALRESRKLLCEQIDLRGVLFGNDSHKDRWRKFGSTVIQSVLATDMSQHFQILGRFTTIIAENPKYKNKCTSVMWKEMSDEQRLLTLQMAIKVADLGHNSLPIELSKQWVQRLQDEFFRQGDEEARLGMRISPLMDRRKPGWCSNSDACFPQNCFD</sequence>
<feature type="active site" description="Proton donor" evidence="7">
    <location>
        <position position="464"/>
    </location>
</feature>
<keyword evidence="4" id="KW-0378">Hydrolase</keyword>
<dbReference type="InterPro" id="IPR001828">
    <property type="entry name" value="ANF_lig-bd_rcpt"/>
</dbReference>
<dbReference type="InterPro" id="IPR036971">
    <property type="entry name" value="PDEase_catalytic_dom_sf"/>
</dbReference>
<dbReference type="GO" id="GO:0007165">
    <property type="term" value="P:signal transduction"/>
    <property type="evidence" value="ECO:0007669"/>
    <property type="project" value="InterPro"/>
</dbReference>
<evidence type="ECO:0000256" key="8">
    <source>
        <dbReference type="PIRSR" id="PIRSR623088-3"/>
    </source>
</evidence>
<keyword evidence="3 8" id="KW-0479">Metal-binding</keyword>
<evidence type="ECO:0000256" key="7">
    <source>
        <dbReference type="PIRSR" id="PIRSR623088-1"/>
    </source>
</evidence>
<dbReference type="SUPFAM" id="SSF109604">
    <property type="entry name" value="HD-domain/PDEase-like"/>
    <property type="match status" value="1"/>
</dbReference>
<dbReference type="InterPro" id="IPR023088">
    <property type="entry name" value="PDEase"/>
</dbReference>
<evidence type="ECO:0000256" key="1">
    <source>
        <dbReference type="ARBA" id="ARBA00004370"/>
    </source>
</evidence>
<evidence type="ECO:0000256" key="2">
    <source>
        <dbReference type="ARBA" id="ARBA00022692"/>
    </source>
</evidence>
<evidence type="ECO:0000313" key="11">
    <source>
        <dbReference type="EMBL" id="JAC72068.1"/>
    </source>
</evidence>
<reference evidence="11" key="1">
    <citation type="submission" date="2014-05" db="EMBL/GenBank/DDBJ databases">
        <title>The transcriptome of the halophilic microalga Tetraselmis sp. GSL018 isolated from the Great Salt Lake, Utah.</title>
        <authorList>
            <person name="Jinkerson R.E."/>
            <person name="D'Adamo S."/>
            <person name="Posewitz M.C."/>
        </authorList>
    </citation>
    <scope>NUCLEOTIDE SEQUENCE</scope>
    <source>
        <strain evidence="11">GSL018</strain>
    </source>
</reference>
<evidence type="ECO:0000256" key="3">
    <source>
        <dbReference type="ARBA" id="ARBA00022723"/>
    </source>
</evidence>
<feature type="binding site" evidence="8">
    <location>
        <position position="508"/>
    </location>
    <ligand>
        <name>Zn(2+)</name>
        <dbReference type="ChEBI" id="CHEBI:29105"/>
        <label>2</label>
    </ligand>
</feature>
<proteinExistence type="predicted"/>
<feature type="domain" description="PDEase" evidence="10">
    <location>
        <begin position="377"/>
        <end position="694"/>
    </location>
</feature>
<dbReference type="Pfam" id="PF00233">
    <property type="entry name" value="PDEase_I"/>
    <property type="match status" value="1"/>
</dbReference>
<feature type="binding site" evidence="8">
    <location>
        <position position="633"/>
    </location>
    <ligand>
        <name>Zn(2+)</name>
        <dbReference type="ChEBI" id="CHEBI:29105"/>
        <label>1</label>
    </ligand>
</feature>
<keyword evidence="6 9" id="KW-0472">Membrane</keyword>
<dbReference type="SUPFAM" id="SSF53822">
    <property type="entry name" value="Periplasmic binding protein-like I"/>
    <property type="match status" value="1"/>
</dbReference>
<dbReference type="InterPro" id="IPR028082">
    <property type="entry name" value="Peripla_BP_I"/>
</dbReference>
<dbReference type="PROSITE" id="PS51845">
    <property type="entry name" value="PDEASE_I_2"/>
    <property type="match status" value="1"/>
</dbReference>
<evidence type="ECO:0000256" key="5">
    <source>
        <dbReference type="ARBA" id="ARBA00022989"/>
    </source>
</evidence>
<dbReference type="PRINTS" id="PR00387">
    <property type="entry name" value="PDIESTERASE1"/>
</dbReference>
<dbReference type="EMBL" id="GBEZ01013968">
    <property type="protein sequence ID" value="JAC72068.1"/>
    <property type="molecule type" value="Transcribed_RNA"/>
</dbReference>
<dbReference type="Gene3D" id="3.40.50.2300">
    <property type="match status" value="2"/>
</dbReference>
<dbReference type="GO" id="GO:0046872">
    <property type="term" value="F:metal ion binding"/>
    <property type="evidence" value="ECO:0007669"/>
    <property type="project" value="UniProtKB-KW"/>
</dbReference>
<dbReference type="GO" id="GO:0004114">
    <property type="term" value="F:3',5'-cyclic-nucleotide phosphodiesterase activity"/>
    <property type="evidence" value="ECO:0007669"/>
    <property type="project" value="InterPro"/>
</dbReference>
<dbReference type="PANTHER" id="PTHR11347">
    <property type="entry name" value="CYCLIC NUCLEOTIDE PHOSPHODIESTERASE"/>
    <property type="match status" value="1"/>
</dbReference>
<comment type="subcellular location">
    <subcellularLocation>
        <location evidence="1">Membrane</location>
    </subcellularLocation>
</comment>
<evidence type="ECO:0000256" key="4">
    <source>
        <dbReference type="ARBA" id="ARBA00022801"/>
    </source>
</evidence>
<feature type="binding site" evidence="8">
    <location>
        <position position="507"/>
    </location>
    <ligand>
        <name>Zn(2+)</name>
        <dbReference type="ChEBI" id="CHEBI:29105"/>
        <label>1</label>
    </ligand>
</feature>
<feature type="binding site" evidence="8">
    <location>
        <position position="508"/>
    </location>
    <ligand>
        <name>Zn(2+)</name>
        <dbReference type="ChEBI" id="CHEBI:29105"/>
        <label>1</label>
    </ligand>
</feature>
<dbReference type="Pfam" id="PF01094">
    <property type="entry name" value="ANF_receptor"/>
    <property type="match status" value="1"/>
</dbReference>
<dbReference type="InterPro" id="IPR002073">
    <property type="entry name" value="PDEase_catalytic_dom"/>
</dbReference>
<evidence type="ECO:0000256" key="6">
    <source>
        <dbReference type="ARBA" id="ARBA00023136"/>
    </source>
</evidence>
<accession>A0A061RJA6</accession>
<gene>
    <name evidence="11" type="ORF">TSPGSL018_558</name>
</gene>
<dbReference type="GO" id="GO:0016020">
    <property type="term" value="C:membrane"/>
    <property type="evidence" value="ECO:0007669"/>
    <property type="project" value="UniProtKB-SubCell"/>
</dbReference>